<dbReference type="EMBL" id="QBLH01001803">
    <property type="protein sequence ID" value="TGZ50989.1"/>
    <property type="molecule type" value="Genomic_DNA"/>
</dbReference>
<dbReference type="Proteomes" id="UP000310200">
    <property type="component" value="Unassembled WGS sequence"/>
</dbReference>
<protein>
    <submittedName>
        <fullName evidence="2">Uncharacterized protein</fullName>
    </submittedName>
</protein>
<accession>A0A4S2KSA0</accession>
<name>A0A4S2KSA0_9HYME</name>
<evidence type="ECO:0000313" key="2">
    <source>
        <dbReference type="EMBL" id="TGZ50989.1"/>
    </source>
</evidence>
<evidence type="ECO:0000313" key="3">
    <source>
        <dbReference type="Proteomes" id="UP000310200"/>
    </source>
</evidence>
<reference evidence="2 3" key="1">
    <citation type="journal article" date="2019" name="Philos. Trans. R. Soc. Lond., B, Biol. Sci.">
        <title>Ant behaviour and brain gene expression of defending hosts depend on the ecological success of the intruding social parasite.</title>
        <authorList>
            <person name="Kaur R."/>
            <person name="Stoldt M."/>
            <person name="Jongepier E."/>
            <person name="Feldmeyer B."/>
            <person name="Menzel F."/>
            <person name="Bornberg-Bauer E."/>
            <person name="Foitzik S."/>
        </authorList>
    </citation>
    <scope>NUCLEOTIDE SEQUENCE [LARGE SCALE GENOMIC DNA]</scope>
    <source>
        <tissue evidence="2">Whole body</tissue>
    </source>
</reference>
<keyword evidence="3" id="KW-1185">Reference proteome</keyword>
<organism evidence="2 3">
    <name type="scientific">Temnothorax longispinosus</name>
    <dbReference type="NCBI Taxonomy" id="300112"/>
    <lineage>
        <taxon>Eukaryota</taxon>
        <taxon>Metazoa</taxon>
        <taxon>Ecdysozoa</taxon>
        <taxon>Arthropoda</taxon>
        <taxon>Hexapoda</taxon>
        <taxon>Insecta</taxon>
        <taxon>Pterygota</taxon>
        <taxon>Neoptera</taxon>
        <taxon>Endopterygota</taxon>
        <taxon>Hymenoptera</taxon>
        <taxon>Apocrita</taxon>
        <taxon>Aculeata</taxon>
        <taxon>Formicoidea</taxon>
        <taxon>Formicidae</taxon>
        <taxon>Myrmicinae</taxon>
        <taxon>Temnothorax</taxon>
    </lineage>
</organism>
<evidence type="ECO:0000256" key="1">
    <source>
        <dbReference type="SAM" id="MobiDB-lite"/>
    </source>
</evidence>
<comment type="caution">
    <text evidence="2">The sequence shown here is derived from an EMBL/GenBank/DDBJ whole genome shotgun (WGS) entry which is preliminary data.</text>
</comment>
<dbReference type="AlphaFoldDB" id="A0A4S2KSA0"/>
<gene>
    <name evidence="2" type="ORF">DBV15_00664</name>
</gene>
<proteinExistence type="predicted"/>
<feature type="region of interest" description="Disordered" evidence="1">
    <location>
        <begin position="72"/>
        <end position="91"/>
    </location>
</feature>
<sequence length="273" mass="29643">MTPDLANEPAIRLNHVRQTDREAVFSSSAYIIGLFGLLSENEIVVTWILNQGRLVVKQLRALDWMAIDGASRKQNSSFGPSDSNSPGESNQTFMLNHETIHMESANKRAALVRSFDSPIYSSSADKKLMDIPRRTKGFGLVSERERADGAAALSHGERANDETLLALEHICMRRAFAATTTTSCRRCISPPCCECRHCTIYHFSESTIGQNVTGSSASEQNSRITVMRHGGEPAGFYERVELVIAVYDAQKVILGPRLYSGSGGGDGGGGDGG</sequence>